<evidence type="ECO:0000313" key="2">
    <source>
        <dbReference type="Proteomes" id="UP001057402"/>
    </source>
</evidence>
<evidence type="ECO:0000313" key="1">
    <source>
        <dbReference type="EMBL" id="KAI4366412.1"/>
    </source>
</evidence>
<dbReference type="Proteomes" id="UP001057402">
    <property type="component" value="Chromosome 6"/>
</dbReference>
<accession>A0ACB9QLU0</accession>
<proteinExistence type="predicted"/>
<gene>
    <name evidence="1" type="ORF">MLD38_022293</name>
</gene>
<keyword evidence="2" id="KW-1185">Reference proteome</keyword>
<organism evidence="1 2">
    <name type="scientific">Melastoma candidum</name>
    <dbReference type="NCBI Taxonomy" id="119954"/>
    <lineage>
        <taxon>Eukaryota</taxon>
        <taxon>Viridiplantae</taxon>
        <taxon>Streptophyta</taxon>
        <taxon>Embryophyta</taxon>
        <taxon>Tracheophyta</taxon>
        <taxon>Spermatophyta</taxon>
        <taxon>Magnoliopsida</taxon>
        <taxon>eudicotyledons</taxon>
        <taxon>Gunneridae</taxon>
        <taxon>Pentapetalae</taxon>
        <taxon>rosids</taxon>
        <taxon>malvids</taxon>
        <taxon>Myrtales</taxon>
        <taxon>Melastomataceae</taxon>
        <taxon>Melastomatoideae</taxon>
        <taxon>Melastomateae</taxon>
        <taxon>Melastoma</taxon>
    </lineage>
</organism>
<name>A0ACB9QLU0_9MYRT</name>
<reference evidence="2" key="1">
    <citation type="journal article" date="2023" name="Front. Plant Sci.">
        <title>Chromosomal-level genome assembly of Melastoma candidum provides insights into trichome evolution.</title>
        <authorList>
            <person name="Zhong Y."/>
            <person name="Wu W."/>
            <person name="Sun C."/>
            <person name="Zou P."/>
            <person name="Liu Y."/>
            <person name="Dai S."/>
            <person name="Zhou R."/>
        </authorList>
    </citation>
    <scope>NUCLEOTIDE SEQUENCE [LARGE SCALE GENOMIC DNA]</scope>
</reference>
<comment type="caution">
    <text evidence="1">The sequence shown here is derived from an EMBL/GenBank/DDBJ whole genome shotgun (WGS) entry which is preliminary data.</text>
</comment>
<protein>
    <submittedName>
        <fullName evidence="1">Uncharacterized protein</fullName>
    </submittedName>
</protein>
<dbReference type="EMBL" id="CM042885">
    <property type="protein sequence ID" value="KAI4366412.1"/>
    <property type="molecule type" value="Genomic_DNA"/>
</dbReference>
<sequence length="253" mass="29212">MKKGLRTPSPVDGGGSGSSSYHRALKLQRPTVIKWQDRLANSVSLIGSVLFSPNQSNTDNDRFGVHTVLRVKSTRDFGIMLSMWDEMAEIASKHLRRNDWIYVSGRLESYTKASEDGQTKIKFQVQVKELNYVAPILRPYRPAETEVKNSGTGSLESHKYRLHLWQVFFANPSDWWDNRKKKTNSRQPDFRHKDTNEALWLSPYDPPWVKRQLEVLDLAWEQGRSTDAGSKRVIPWDYDEDYASRLLGVALRD</sequence>